<comment type="cofactor">
    <cofactor evidence="1">
        <name>FAD</name>
        <dbReference type="ChEBI" id="CHEBI:57692"/>
    </cofactor>
</comment>
<keyword evidence="3" id="KW-0285">Flavoprotein</keyword>
<dbReference type="InterPro" id="IPR037069">
    <property type="entry name" value="AcylCoA_DH/ox_N_sf"/>
</dbReference>
<dbReference type="GO" id="GO:0003995">
    <property type="term" value="F:acyl-CoA dehydrogenase activity"/>
    <property type="evidence" value="ECO:0007669"/>
    <property type="project" value="TreeGrafter"/>
</dbReference>
<feature type="domain" description="Acyl-CoA dehydrogenase/oxidase C-terminal" evidence="6">
    <location>
        <begin position="201"/>
        <end position="331"/>
    </location>
</feature>
<dbReference type="EMBL" id="ARYK01000001">
    <property type="protein sequence ID" value="KCZ94241.1"/>
    <property type="molecule type" value="Genomic_DNA"/>
</dbReference>
<dbReference type="PANTHER" id="PTHR43884">
    <property type="entry name" value="ACYL-COA DEHYDROGENASE"/>
    <property type="match status" value="1"/>
</dbReference>
<gene>
    <name evidence="8" type="ORF">HJO_02665</name>
</gene>
<name>A0A059FUQ3_9PROT</name>
<evidence type="ECO:0000256" key="1">
    <source>
        <dbReference type="ARBA" id="ARBA00001974"/>
    </source>
</evidence>
<evidence type="ECO:0000256" key="2">
    <source>
        <dbReference type="ARBA" id="ARBA00009347"/>
    </source>
</evidence>
<dbReference type="InterPro" id="IPR009075">
    <property type="entry name" value="AcylCo_DH/oxidase_C"/>
</dbReference>
<dbReference type="Pfam" id="PF02771">
    <property type="entry name" value="Acyl-CoA_dh_N"/>
    <property type="match status" value="1"/>
</dbReference>
<dbReference type="STRING" id="1280950.HJO_02665"/>
<comment type="caution">
    <text evidence="8">The sequence shown here is derived from an EMBL/GenBank/DDBJ whole genome shotgun (WGS) entry which is preliminary data.</text>
</comment>
<dbReference type="PANTHER" id="PTHR43884:SF20">
    <property type="entry name" value="ACYL-COA DEHYDROGENASE FADE28"/>
    <property type="match status" value="1"/>
</dbReference>
<evidence type="ECO:0000259" key="7">
    <source>
        <dbReference type="Pfam" id="PF02771"/>
    </source>
</evidence>
<dbReference type="Gene3D" id="1.20.140.10">
    <property type="entry name" value="Butyryl-CoA Dehydrogenase, subunit A, domain 3"/>
    <property type="match status" value="1"/>
</dbReference>
<evidence type="ECO:0000256" key="5">
    <source>
        <dbReference type="ARBA" id="ARBA00023002"/>
    </source>
</evidence>
<evidence type="ECO:0000313" key="8">
    <source>
        <dbReference type="EMBL" id="KCZ94241.1"/>
    </source>
</evidence>
<dbReference type="GO" id="GO:0050660">
    <property type="term" value="F:flavin adenine dinucleotide binding"/>
    <property type="evidence" value="ECO:0007669"/>
    <property type="project" value="InterPro"/>
</dbReference>
<dbReference type="InterPro" id="IPR009100">
    <property type="entry name" value="AcylCoA_DH/oxidase_NM_dom_sf"/>
</dbReference>
<keyword evidence="5" id="KW-0560">Oxidoreductase</keyword>
<comment type="similarity">
    <text evidence="2">Belongs to the acyl-CoA dehydrogenase family.</text>
</comment>
<dbReference type="RefSeq" id="WP_035613250.1">
    <property type="nucleotide sequence ID" value="NZ_ARYK01000001.1"/>
</dbReference>
<dbReference type="InterPro" id="IPR013786">
    <property type="entry name" value="AcylCoA_DH/ox_N"/>
</dbReference>
<evidence type="ECO:0000259" key="6">
    <source>
        <dbReference type="Pfam" id="PF00441"/>
    </source>
</evidence>
<protein>
    <submittedName>
        <fullName evidence="8">Acyl-CoA dehydrogenase</fullName>
    </submittedName>
</protein>
<dbReference type="eggNOG" id="COG1960">
    <property type="taxonomic scope" value="Bacteria"/>
</dbReference>
<evidence type="ECO:0000256" key="4">
    <source>
        <dbReference type="ARBA" id="ARBA00022827"/>
    </source>
</evidence>
<keyword evidence="4" id="KW-0274">FAD</keyword>
<feature type="domain" description="Acyl-CoA dehydrogenase/oxidase N-terminal" evidence="7">
    <location>
        <begin position="7"/>
        <end position="94"/>
    </location>
</feature>
<keyword evidence="9" id="KW-1185">Reference proteome</keyword>
<dbReference type="AlphaFoldDB" id="A0A059FUQ3"/>
<accession>A0A059FUQ3</accession>
<dbReference type="InterPro" id="IPR036250">
    <property type="entry name" value="AcylCo_DH-like_C"/>
</dbReference>
<dbReference type="Gene3D" id="1.10.540.10">
    <property type="entry name" value="Acyl-CoA dehydrogenase/oxidase, N-terminal domain"/>
    <property type="match status" value="1"/>
</dbReference>
<dbReference type="Pfam" id="PF00441">
    <property type="entry name" value="Acyl-CoA_dh_1"/>
    <property type="match status" value="1"/>
</dbReference>
<reference evidence="8 9" key="1">
    <citation type="journal article" date="2014" name="Antonie Van Leeuwenhoek">
        <title>Hyphomonas beringensis sp. nov. and Hyphomonas chukchiensis sp. nov., isolated from surface seawater of the Bering Sea and Chukchi Sea.</title>
        <authorList>
            <person name="Li C."/>
            <person name="Lai Q."/>
            <person name="Li G."/>
            <person name="Dong C."/>
            <person name="Wang J."/>
            <person name="Liao Y."/>
            <person name="Shao Z."/>
        </authorList>
    </citation>
    <scope>NUCLEOTIDE SEQUENCE [LARGE SCALE GENOMIC DNA]</scope>
    <source>
        <strain evidence="8 9">MHS-2</strain>
    </source>
</reference>
<dbReference type="SUPFAM" id="SSF47203">
    <property type="entry name" value="Acyl-CoA dehydrogenase C-terminal domain-like"/>
    <property type="match status" value="1"/>
</dbReference>
<sequence>MDLLPSSDQQQIVDTIQDFLRNEAPVDRLREFGAIGNSDAKLWPKLAELGFFGLSLPEEMGGIGLSAAEEMLVFQQFGYHLISPAIFGTILGARVAAFSGDAHLRDALLSGEARVGVANSRGAAGGTDAFHLFEADEAELILLCDDDEAALYPRSAFTHIERVNSTDAVLVLERARLGDSVEPRVRVSKETENIHARALMLMGAYALGIGQGARDMAVEYAQVREQFGKPIGSFQAIKHICADMAIRSEAALCQASFAALVMDDASPDTEFHAVASKIVACESAIKNAADCVQVHGAFGFTAEANVHHYLKRSHVADRLFGGLREQRRRILTFPTPA</sequence>
<evidence type="ECO:0000313" key="9">
    <source>
        <dbReference type="Proteomes" id="UP000025171"/>
    </source>
</evidence>
<evidence type="ECO:0000256" key="3">
    <source>
        <dbReference type="ARBA" id="ARBA00022630"/>
    </source>
</evidence>
<dbReference type="SUPFAM" id="SSF56645">
    <property type="entry name" value="Acyl-CoA dehydrogenase NM domain-like"/>
    <property type="match status" value="1"/>
</dbReference>
<proteinExistence type="inferred from homology"/>
<organism evidence="8 9">
    <name type="scientific">Hyphomonas johnsonii MHS-2</name>
    <dbReference type="NCBI Taxonomy" id="1280950"/>
    <lineage>
        <taxon>Bacteria</taxon>
        <taxon>Pseudomonadati</taxon>
        <taxon>Pseudomonadota</taxon>
        <taxon>Alphaproteobacteria</taxon>
        <taxon>Hyphomonadales</taxon>
        <taxon>Hyphomonadaceae</taxon>
        <taxon>Hyphomonas</taxon>
    </lineage>
</organism>
<dbReference type="OrthoDB" id="7328575at2"/>
<dbReference type="PATRIC" id="fig|1280950.3.peg.544"/>
<dbReference type="Proteomes" id="UP000025171">
    <property type="component" value="Unassembled WGS sequence"/>
</dbReference>